<dbReference type="EMBL" id="CP001336">
    <property type="protein sequence ID" value="ACL18997.1"/>
    <property type="molecule type" value="Genomic_DNA"/>
</dbReference>
<dbReference type="HOGENOM" id="CLU_3250478_0_0_9"/>
<evidence type="ECO:0000313" key="1">
    <source>
        <dbReference type="EMBL" id="ACL18997.1"/>
    </source>
</evidence>
<name>B8FYB0_DESHD</name>
<dbReference type="KEGG" id="dhd:Dhaf_0934"/>
<dbReference type="AlphaFoldDB" id="B8FYB0"/>
<accession>B8FYB0</accession>
<gene>
    <name evidence="1" type="ordered locus">Dhaf_0934</name>
</gene>
<protein>
    <submittedName>
        <fullName evidence="1">Uncharacterized protein</fullName>
    </submittedName>
</protein>
<evidence type="ECO:0000313" key="2">
    <source>
        <dbReference type="Proteomes" id="UP000007726"/>
    </source>
</evidence>
<organism evidence="1 2">
    <name type="scientific">Desulfitobacterium hafniense (strain DSM 10664 / DCB-2)</name>
    <dbReference type="NCBI Taxonomy" id="272564"/>
    <lineage>
        <taxon>Bacteria</taxon>
        <taxon>Bacillati</taxon>
        <taxon>Bacillota</taxon>
        <taxon>Clostridia</taxon>
        <taxon>Eubacteriales</taxon>
        <taxon>Desulfitobacteriaceae</taxon>
        <taxon>Desulfitobacterium</taxon>
    </lineage>
</organism>
<sequence length="42" mass="5161">MTQYLPETEYLLQIFKQMLQNAYKLKKLREHLSEEIGFHYGQ</sequence>
<reference evidence="1 2" key="1">
    <citation type="journal article" date="2012" name="BMC Microbiol.">
        <title>Genome sequence of Desulfitobacterium hafniense DCB-2, a Gram-positive anaerobe capable of dehalogenation and metal reduction.</title>
        <authorList>
            <person name="Kim S.H."/>
            <person name="Harzman C."/>
            <person name="Davis J.K."/>
            <person name="Hutcheson R."/>
            <person name="Broderick J.B."/>
            <person name="Marsh T.L."/>
            <person name="Tiedje J.M."/>
        </authorList>
    </citation>
    <scope>NUCLEOTIDE SEQUENCE [LARGE SCALE GENOMIC DNA]</scope>
    <source>
        <strain evidence="2">DSM 10664 / DCB-2</strain>
    </source>
</reference>
<dbReference type="Proteomes" id="UP000007726">
    <property type="component" value="Chromosome"/>
</dbReference>
<proteinExistence type="predicted"/>